<proteinExistence type="predicted"/>
<dbReference type="Gene3D" id="3.30.2020.30">
    <property type="match status" value="1"/>
</dbReference>
<dbReference type="InterPro" id="IPR038492">
    <property type="entry name" value="GBBH-like_N_sf"/>
</dbReference>
<keyword evidence="1" id="KW-0479">Metal-binding</keyword>
<dbReference type="Proteomes" id="UP000315750">
    <property type="component" value="Chromosome"/>
</dbReference>
<dbReference type="OrthoDB" id="9794178at2"/>
<dbReference type="KEGG" id="amuc:Pan181_13940"/>
<sequence length="106" mass="11704">MPATPTKLEKPSDDRLRITWSDGTLREYTVRELREACPCANCREKHGGPPAPSNELPVLQPGQGGPITLAAMRPAGNYAYNIEFSDGHDSGIYMFELLYRLGKPAE</sequence>
<reference evidence="4 5" key="1">
    <citation type="submission" date="2019-02" db="EMBL/GenBank/DDBJ databases">
        <title>Deep-cultivation of Planctomycetes and their phenomic and genomic characterization uncovers novel biology.</title>
        <authorList>
            <person name="Wiegand S."/>
            <person name="Jogler M."/>
            <person name="Boedeker C."/>
            <person name="Pinto D."/>
            <person name="Vollmers J."/>
            <person name="Rivas-Marin E."/>
            <person name="Kohn T."/>
            <person name="Peeters S.H."/>
            <person name="Heuer A."/>
            <person name="Rast P."/>
            <person name="Oberbeckmann S."/>
            <person name="Bunk B."/>
            <person name="Jeske O."/>
            <person name="Meyerdierks A."/>
            <person name="Storesund J.E."/>
            <person name="Kallscheuer N."/>
            <person name="Luecker S."/>
            <person name="Lage O.M."/>
            <person name="Pohl T."/>
            <person name="Merkel B.J."/>
            <person name="Hornburger P."/>
            <person name="Mueller R.-W."/>
            <person name="Bruemmer F."/>
            <person name="Labrenz M."/>
            <person name="Spormann A.M."/>
            <person name="Op den Camp H."/>
            <person name="Overmann J."/>
            <person name="Amann R."/>
            <person name="Jetten M.S.M."/>
            <person name="Mascher T."/>
            <person name="Medema M.H."/>
            <person name="Devos D.P."/>
            <person name="Kaster A.-K."/>
            <person name="Ovreas L."/>
            <person name="Rohde M."/>
            <person name="Galperin M.Y."/>
            <person name="Jogler C."/>
        </authorList>
    </citation>
    <scope>NUCLEOTIDE SEQUENCE [LARGE SCALE GENOMIC DNA]</scope>
    <source>
        <strain evidence="4 5">Pan181</strain>
    </source>
</reference>
<organism evidence="4 5">
    <name type="scientific">Aeoliella mucimassa</name>
    <dbReference type="NCBI Taxonomy" id="2527972"/>
    <lineage>
        <taxon>Bacteria</taxon>
        <taxon>Pseudomonadati</taxon>
        <taxon>Planctomycetota</taxon>
        <taxon>Planctomycetia</taxon>
        <taxon>Pirellulales</taxon>
        <taxon>Lacipirellulaceae</taxon>
        <taxon>Aeoliella</taxon>
    </lineage>
</organism>
<name>A0A518AKE3_9BACT</name>
<protein>
    <recommendedName>
        <fullName evidence="3">Gamma-butyrobetaine hydroxylase-like N-terminal domain-containing protein</fullName>
    </recommendedName>
</protein>
<dbReference type="AlphaFoldDB" id="A0A518AKE3"/>
<dbReference type="InterPro" id="IPR010376">
    <property type="entry name" value="GBBH-like_N"/>
</dbReference>
<evidence type="ECO:0000259" key="3">
    <source>
        <dbReference type="Pfam" id="PF06155"/>
    </source>
</evidence>
<evidence type="ECO:0000313" key="5">
    <source>
        <dbReference type="Proteomes" id="UP000315750"/>
    </source>
</evidence>
<dbReference type="GO" id="GO:0046872">
    <property type="term" value="F:metal ion binding"/>
    <property type="evidence" value="ECO:0007669"/>
    <property type="project" value="UniProtKB-KW"/>
</dbReference>
<gene>
    <name evidence="4" type="ORF">Pan181_13940</name>
</gene>
<dbReference type="PANTHER" id="PTHR35303:SF5">
    <property type="entry name" value="OS02G0197800 PROTEIN"/>
    <property type="match status" value="1"/>
</dbReference>
<feature type="domain" description="Gamma-butyrobetaine hydroxylase-like N-terminal" evidence="3">
    <location>
        <begin position="12"/>
        <end position="99"/>
    </location>
</feature>
<dbReference type="EMBL" id="CP036278">
    <property type="protein sequence ID" value="QDU55208.1"/>
    <property type="molecule type" value="Genomic_DNA"/>
</dbReference>
<evidence type="ECO:0000256" key="1">
    <source>
        <dbReference type="ARBA" id="ARBA00022723"/>
    </source>
</evidence>
<dbReference type="RefSeq" id="WP_145246092.1">
    <property type="nucleotide sequence ID" value="NZ_CP036278.1"/>
</dbReference>
<dbReference type="PANTHER" id="PTHR35303">
    <property type="entry name" value="OS02G0197800 PROTEIN"/>
    <property type="match status" value="1"/>
</dbReference>
<keyword evidence="2" id="KW-0408">Iron</keyword>
<keyword evidence="5" id="KW-1185">Reference proteome</keyword>
<evidence type="ECO:0000256" key="2">
    <source>
        <dbReference type="ARBA" id="ARBA00023004"/>
    </source>
</evidence>
<evidence type="ECO:0000313" key="4">
    <source>
        <dbReference type="EMBL" id="QDU55208.1"/>
    </source>
</evidence>
<accession>A0A518AKE3</accession>
<dbReference type="Pfam" id="PF06155">
    <property type="entry name" value="GBBH-like_N"/>
    <property type="match status" value="1"/>
</dbReference>